<dbReference type="EMBL" id="JAQMLV010000001">
    <property type="protein sequence ID" value="MDB8743509.1"/>
    <property type="molecule type" value="Genomic_DNA"/>
</dbReference>
<evidence type="ECO:0000256" key="3">
    <source>
        <dbReference type="SAM" id="SignalP"/>
    </source>
</evidence>
<dbReference type="AlphaFoldDB" id="A0AAW6E912"/>
<evidence type="ECO:0000313" key="5">
    <source>
        <dbReference type="EMBL" id="MDB8743509.1"/>
    </source>
</evidence>
<keyword evidence="2" id="KW-1133">Transmembrane helix</keyword>
<evidence type="ECO:0000313" key="6">
    <source>
        <dbReference type="Proteomes" id="UP001211015"/>
    </source>
</evidence>
<dbReference type="RefSeq" id="WP_272111588.1">
    <property type="nucleotide sequence ID" value="NZ_JAQMLV010000001.1"/>
</dbReference>
<evidence type="ECO:0000256" key="1">
    <source>
        <dbReference type="SAM" id="MobiDB-lite"/>
    </source>
</evidence>
<dbReference type="NCBIfam" id="NF033846">
    <property type="entry name" value="Rumino_NPXTG"/>
    <property type="match status" value="1"/>
</dbReference>
<keyword evidence="2" id="KW-0812">Transmembrane</keyword>
<accession>A0AAW6E912</accession>
<proteinExistence type="predicted"/>
<dbReference type="Gene3D" id="2.160.20.110">
    <property type="match status" value="1"/>
</dbReference>
<evidence type="ECO:0000259" key="4">
    <source>
        <dbReference type="Pfam" id="PF07581"/>
    </source>
</evidence>
<feature type="chain" id="PRO_5043801153" evidence="3">
    <location>
        <begin position="24"/>
        <end position="584"/>
    </location>
</feature>
<dbReference type="Proteomes" id="UP001211015">
    <property type="component" value="Unassembled WGS sequence"/>
</dbReference>
<dbReference type="Pfam" id="PF07581">
    <property type="entry name" value="Glug"/>
    <property type="match status" value="1"/>
</dbReference>
<protein>
    <submittedName>
        <fullName evidence="5">GLUG motif-containing protein</fullName>
    </submittedName>
</protein>
<feature type="domain" description="GLUG" evidence="4">
    <location>
        <begin position="235"/>
        <end position="259"/>
    </location>
</feature>
<feature type="region of interest" description="Disordered" evidence="1">
    <location>
        <begin position="511"/>
        <end position="560"/>
    </location>
</feature>
<keyword evidence="2" id="KW-0472">Membrane</keyword>
<evidence type="ECO:0000256" key="2">
    <source>
        <dbReference type="SAM" id="Phobius"/>
    </source>
</evidence>
<comment type="caution">
    <text evidence="5">The sequence shown here is derived from an EMBL/GenBank/DDBJ whole genome shotgun (WGS) entry which is preliminary data.</text>
</comment>
<dbReference type="InterPro" id="IPR011493">
    <property type="entry name" value="GLUG"/>
</dbReference>
<feature type="transmembrane region" description="Helical" evidence="2">
    <location>
        <begin position="561"/>
        <end position="580"/>
    </location>
</feature>
<dbReference type="Gene3D" id="1.20.1270.90">
    <property type="entry name" value="AF1782-like"/>
    <property type="match status" value="1"/>
</dbReference>
<keyword evidence="3" id="KW-0732">Signal</keyword>
<feature type="signal peptide" evidence="3">
    <location>
        <begin position="1"/>
        <end position="23"/>
    </location>
</feature>
<organism evidence="5 6">
    <name type="scientific">Ruminococcus bicirculans</name>
    <name type="common">ex Wegman et al. 2014</name>
    <dbReference type="NCBI Taxonomy" id="1160721"/>
    <lineage>
        <taxon>Bacteria</taxon>
        <taxon>Bacillati</taxon>
        <taxon>Bacillota</taxon>
        <taxon>Clostridia</taxon>
        <taxon>Eubacteriales</taxon>
        <taxon>Oscillospiraceae</taxon>
        <taxon>Ruminococcus</taxon>
    </lineage>
</organism>
<reference evidence="5" key="1">
    <citation type="submission" date="2023-01" db="EMBL/GenBank/DDBJ databases">
        <title>Human gut microbiome strain richness.</title>
        <authorList>
            <person name="Chen-Liaw A."/>
        </authorList>
    </citation>
    <scope>NUCLEOTIDE SEQUENCE</scope>
    <source>
        <strain evidence="5">1001275st1_F4_1001275B_160808</strain>
    </source>
</reference>
<gene>
    <name evidence="5" type="ORF">PNU62_00580</name>
</gene>
<sequence>MKKKILSLLVTGCLLFVPTTAFADDNKTVIKTVDDLLAFSKAVNNGDYDKNKDAVVVLENDLDLTGVVWTPIGNVFDENGYIEHCFSGKFYGNGHTISNIDFTSIYGKDLLVGFFGDIEEAEVSGLTIEGNLDVTNTDNEYTVYGTIAGFAGDCTISDCVSNVSFNNNGKYVYGFIGMVGQAYGTTFEYCENTADITISGDNGSVYVGGIVGYAQIGTEARYCSSTGDMVYAAPNAGGIVGRLYGDSKVINSYVTGKLTPVGNGTTDVGGIVGSVAGGSVSDCYFAGEIDLSQYSAKKPYTRFGGIVGKDSSSTTDFKNNYFTETENVEACGSNKEAGKAKAYDYMTTKEFYDELTADGAKYQYVEGKTPVLPTKEYAVDFEVTPADLKNVVIKVDEKEITSNTAMLTAGTYTVEVTADDCELLSKEITVSADIATHTQAFELAYKSADYTELDKAEKAAKALNKDDYEDFSEVEKALAAIDRTKNITEQADVDAMVKAINDAVANLVKKAPASSQPDSVSSSDASSDTSSSASDSSSSDSKSDSSSKAASNASNTNPSTGVAGGAFALALLSGAAVVMAKKKK</sequence>
<name>A0AAW6E912_9FIRM</name>